<organism evidence="1 2">
    <name type="scientific">Capsicum annuum</name>
    <name type="common">Capsicum pepper</name>
    <dbReference type="NCBI Taxonomy" id="4072"/>
    <lineage>
        <taxon>Eukaryota</taxon>
        <taxon>Viridiplantae</taxon>
        <taxon>Streptophyta</taxon>
        <taxon>Embryophyta</taxon>
        <taxon>Tracheophyta</taxon>
        <taxon>Spermatophyta</taxon>
        <taxon>Magnoliopsida</taxon>
        <taxon>eudicotyledons</taxon>
        <taxon>Gunneridae</taxon>
        <taxon>Pentapetalae</taxon>
        <taxon>asterids</taxon>
        <taxon>lamiids</taxon>
        <taxon>Solanales</taxon>
        <taxon>Solanaceae</taxon>
        <taxon>Solanoideae</taxon>
        <taxon>Capsiceae</taxon>
        <taxon>Capsicum</taxon>
    </lineage>
</organism>
<dbReference type="SUPFAM" id="SSF50960">
    <property type="entry name" value="TolB, C-terminal domain"/>
    <property type="match status" value="1"/>
</dbReference>
<dbReference type="STRING" id="4072.A0A2G2Z440"/>
<evidence type="ECO:0000313" key="2">
    <source>
        <dbReference type="Proteomes" id="UP000222542"/>
    </source>
</evidence>
<evidence type="ECO:0000313" key="1">
    <source>
        <dbReference type="EMBL" id="PHT76787.1"/>
    </source>
</evidence>
<accession>A0A2G2Z440</accession>
<dbReference type="Gramene" id="PHT76787">
    <property type="protein sequence ID" value="PHT76787"/>
    <property type="gene ID" value="T459_20309"/>
</dbReference>
<dbReference type="EMBL" id="AYRZ02000007">
    <property type="protein sequence ID" value="PHT76787.1"/>
    <property type="molecule type" value="Genomic_DNA"/>
</dbReference>
<dbReference type="PANTHER" id="PTHR45282">
    <property type="entry name" value="OS03G0858400 PROTEIN"/>
    <property type="match status" value="1"/>
</dbReference>
<dbReference type="AlphaFoldDB" id="A0A2G2Z440"/>
<gene>
    <name evidence="1" type="ORF">T459_20309</name>
</gene>
<dbReference type="Gene3D" id="3.40.50.2000">
    <property type="entry name" value="Glycogen Phosphorylase B"/>
    <property type="match status" value="1"/>
</dbReference>
<keyword evidence="2" id="KW-1185">Reference proteome</keyword>
<dbReference type="SUPFAM" id="SSF53756">
    <property type="entry name" value="UDP-Glycosyltransferase/glycogen phosphorylase"/>
    <property type="match status" value="1"/>
</dbReference>
<name>A0A2G2Z440_CAPAN</name>
<sequence>MGNPWEIVRNDIRYPIKFYGKVIDGADGRKECVGGEDITVVAYDVPIPGKMRLRKRLKRTKYTDKLNFFYWTCISNACISDWTDVGTYTEYTMITGDITDMAWSPSPIPMDDKRILVLATTSVDKKVKLWAAPSLNAS</sequence>
<comment type="caution">
    <text evidence="1">The sequence shown here is derived from an EMBL/GenBank/DDBJ whole genome shotgun (WGS) entry which is preliminary data.</text>
</comment>
<dbReference type="PANTHER" id="PTHR45282:SF2">
    <property type="entry name" value="OS03G0858400 PROTEIN"/>
    <property type="match status" value="1"/>
</dbReference>
<reference evidence="1 2" key="2">
    <citation type="journal article" date="2017" name="Genome Biol.">
        <title>New reference genome sequences of hot pepper reveal the massive evolution of plant disease-resistance genes by retroduplication.</title>
        <authorList>
            <person name="Kim S."/>
            <person name="Park J."/>
            <person name="Yeom S.I."/>
            <person name="Kim Y.M."/>
            <person name="Seo E."/>
            <person name="Kim K.T."/>
            <person name="Kim M.S."/>
            <person name="Lee J.M."/>
            <person name="Cheong K."/>
            <person name="Shin H.S."/>
            <person name="Kim S.B."/>
            <person name="Han K."/>
            <person name="Lee J."/>
            <person name="Park M."/>
            <person name="Lee H.A."/>
            <person name="Lee H.Y."/>
            <person name="Lee Y."/>
            <person name="Oh S."/>
            <person name="Lee J.H."/>
            <person name="Choi E."/>
            <person name="Choi E."/>
            <person name="Lee S.E."/>
            <person name="Jeon J."/>
            <person name="Kim H."/>
            <person name="Choi G."/>
            <person name="Song H."/>
            <person name="Lee J."/>
            <person name="Lee S.C."/>
            <person name="Kwon J.K."/>
            <person name="Lee H.Y."/>
            <person name="Koo N."/>
            <person name="Hong Y."/>
            <person name="Kim R.W."/>
            <person name="Kang W.H."/>
            <person name="Huh J.H."/>
            <person name="Kang B.C."/>
            <person name="Yang T.J."/>
            <person name="Lee Y.H."/>
            <person name="Bennetzen J.L."/>
            <person name="Choi D."/>
        </authorList>
    </citation>
    <scope>NUCLEOTIDE SEQUENCE [LARGE SCALE GENOMIC DNA]</scope>
    <source>
        <strain evidence="2">cv. CM334</strain>
    </source>
</reference>
<reference evidence="1 2" key="1">
    <citation type="journal article" date="2014" name="Nat. Genet.">
        <title>Genome sequence of the hot pepper provides insights into the evolution of pungency in Capsicum species.</title>
        <authorList>
            <person name="Kim S."/>
            <person name="Park M."/>
            <person name="Yeom S.I."/>
            <person name="Kim Y.M."/>
            <person name="Lee J.M."/>
            <person name="Lee H.A."/>
            <person name="Seo E."/>
            <person name="Choi J."/>
            <person name="Cheong K."/>
            <person name="Kim K.T."/>
            <person name="Jung K."/>
            <person name="Lee G.W."/>
            <person name="Oh S.K."/>
            <person name="Bae C."/>
            <person name="Kim S.B."/>
            <person name="Lee H.Y."/>
            <person name="Kim S.Y."/>
            <person name="Kim M.S."/>
            <person name="Kang B.C."/>
            <person name="Jo Y.D."/>
            <person name="Yang H.B."/>
            <person name="Jeong H.J."/>
            <person name="Kang W.H."/>
            <person name="Kwon J.K."/>
            <person name="Shin C."/>
            <person name="Lim J.Y."/>
            <person name="Park J.H."/>
            <person name="Huh J.H."/>
            <person name="Kim J.S."/>
            <person name="Kim B.D."/>
            <person name="Cohen O."/>
            <person name="Paran I."/>
            <person name="Suh M.C."/>
            <person name="Lee S.B."/>
            <person name="Kim Y.K."/>
            <person name="Shin Y."/>
            <person name="Noh S.J."/>
            <person name="Park J."/>
            <person name="Seo Y.S."/>
            <person name="Kwon S.Y."/>
            <person name="Kim H.A."/>
            <person name="Park J.M."/>
            <person name="Kim H.J."/>
            <person name="Choi S.B."/>
            <person name="Bosland P.W."/>
            <person name="Reeves G."/>
            <person name="Jo S.H."/>
            <person name="Lee B.W."/>
            <person name="Cho H.T."/>
            <person name="Choi H.S."/>
            <person name="Lee M.S."/>
            <person name="Yu Y."/>
            <person name="Do Choi Y."/>
            <person name="Park B.S."/>
            <person name="van Deynze A."/>
            <person name="Ashrafi H."/>
            <person name="Hill T."/>
            <person name="Kim W.T."/>
            <person name="Pai H.S."/>
            <person name="Ahn H.K."/>
            <person name="Yeam I."/>
            <person name="Giovannoni J.J."/>
            <person name="Rose J.K."/>
            <person name="Sorensen I."/>
            <person name="Lee S.J."/>
            <person name="Kim R.W."/>
            <person name="Choi I.Y."/>
            <person name="Choi B.S."/>
            <person name="Lim J.S."/>
            <person name="Lee Y.H."/>
            <person name="Choi D."/>
        </authorList>
    </citation>
    <scope>NUCLEOTIDE SEQUENCE [LARGE SCALE GENOMIC DNA]</scope>
    <source>
        <strain evidence="2">cv. CM334</strain>
    </source>
</reference>
<protein>
    <submittedName>
        <fullName evidence="1">Uncharacterized protein</fullName>
    </submittedName>
</protein>
<dbReference type="Proteomes" id="UP000222542">
    <property type="component" value="Unassembled WGS sequence"/>
</dbReference>
<proteinExistence type="predicted"/>